<comment type="subunit">
    <text evidence="11">Homodimer.</text>
</comment>
<gene>
    <name evidence="11 13" type="primary">serC</name>
    <name evidence="13" type="ORF">G3580_07750</name>
</gene>
<evidence type="ECO:0000256" key="1">
    <source>
        <dbReference type="ARBA" id="ARBA00005099"/>
    </source>
</evidence>
<comment type="similarity">
    <text evidence="2 11">Belongs to the class-V pyridoxal-phosphate-dependent aminotransferase family. SerC subfamily.</text>
</comment>
<dbReference type="NCBIfam" id="NF003764">
    <property type="entry name" value="PRK05355.1"/>
    <property type="match status" value="1"/>
</dbReference>
<comment type="caution">
    <text evidence="11">Lacks conserved residue(s) required for the propagation of feature annotation.</text>
</comment>
<comment type="catalytic activity">
    <reaction evidence="10 11">
        <text>O-phospho-L-serine + 2-oxoglutarate = 3-phosphooxypyruvate + L-glutamate</text>
        <dbReference type="Rhea" id="RHEA:14329"/>
        <dbReference type="ChEBI" id="CHEBI:16810"/>
        <dbReference type="ChEBI" id="CHEBI:18110"/>
        <dbReference type="ChEBI" id="CHEBI:29985"/>
        <dbReference type="ChEBI" id="CHEBI:57524"/>
        <dbReference type="EC" id="2.6.1.52"/>
    </reaction>
</comment>
<feature type="binding site" evidence="11">
    <location>
        <position position="145"/>
    </location>
    <ligand>
        <name>pyridoxal 5'-phosphate</name>
        <dbReference type="ChEBI" id="CHEBI:597326"/>
    </ligand>
</feature>
<dbReference type="InterPro" id="IPR015424">
    <property type="entry name" value="PyrdxlP-dep_Trfase"/>
</dbReference>
<dbReference type="GO" id="GO:0004648">
    <property type="term" value="F:O-phospho-L-serine:2-oxoglutarate aminotransferase activity"/>
    <property type="evidence" value="ECO:0007669"/>
    <property type="project" value="UniProtKB-UniRule"/>
</dbReference>
<dbReference type="InterPro" id="IPR000192">
    <property type="entry name" value="Aminotrans_V_dom"/>
</dbReference>
<comment type="catalytic activity">
    <reaction evidence="9 11">
        <text>4-(phosphooxy)-L-threonine + 2-oxoglutarate = (R)-3-hydroxy-2-oxo-4-phosphooxybutanoate + L-glutamate</text>
        <dbReference type="Rhea" id="RHEA:16573"/>
        <dbReference type="ChEBI" id="CHEBI:16810"/>
        <dbReference type="ChEBI" id="CHEBI:29985"/>
        <dbReference type="ChEBI" id="CHEBI:58452"/>
        <dbReference type="ChEBI" id="CHEBI:58538"/>
        <dbReference type="EC" id="2.6.1.52"/>
    </reaction>
</comment>
<dbReference type="GO" id="GO:0005737">
    <property type="term" value="C:cytoplasm"/>
    <property type="evidence" value="ECO:0007669"/>
    <property type="project" value="UniProtKB-SubCell"/>
</dbReference>
<evidence type="ECO:0000259" key="12">
    <source>
        <dbReference type="Pfam" id="PF00266"/>
    </source>
</evidence>
<feature type="binding site" evidence="11">
    <location>
        <position position="168"/>
    </location>
    <ligand>
        <name>pyridoxal 5'-phosphate</name>
        <dbReference type="ChEBI" id="CHEBI:597326"/>
    </ligand>
</feature>
<keyword evidence="14" id="KW-1185">Reference proteome</keyword>
<feature type="modified residue" description="N6-(pyridoxal phosphate)lysine" evidence="11">
    <location>
        <position position="169"/>
    </location>
</feature>
<evidence type="ECO:0000256" key="8">
    <source>
        <dbReference type="ARBA" id="ARBA00023299"/>
    </source>
</evidence>
<evidence type="ECO:0000256" key="5">
    <source>
        <dbReference type="ARBA" id="ARBA00022679"/>
    </source>
</evidence>
<comment type="cofactor">
    <cofactor evidence="11">
        <name>pyridoxal 5'-phosphate</name>
        <dbReference type="ChEBI" id="CHEBI:597326"/>
    </cofactor>
    <text evidence="11">Binds 1 pyridoxal phosphate per subunit.</text>
</comment>
<dbReference type="GO" id="GO:0008615">
    <property type="term" value="P:pyridoxine biosynthetic process"/>
    <property type="evidence" value="ECO:0007669"/>
    <property type="project" value="UniProtKB-UniRule"/>
</dbReference>
<dbReference type="UniPathway" id="UPA00135">
    <property type="reaction ID" value="UER00197"/>
</dbReference>
<comment type="pathway">
    <text evidence="1 11">Amino-acid biosynthesis; L-serine biosynthesis; L-serine from 3-phospho-D-glycerate: step 2/3.</text>
</comment>
<dbReference type="UniPathway" id="UPA00244">
    <property type="reaction ID" value="UER00311"/>
</dbReference>
<organism evidence="13 14">
    <name type="scientific">Nitrogeniibacter mangrovi</name>
    <dbReference type="NCBI Taxonomy" id="2016596"/>
    <lineage>
        <taxon>Bacteria</taxon>
        <taxon>Pseudomonadati</taxon>
        <taxon>Pseudomonadota</taxon>
        <taxon>Betaproteobacteria</taxon>
        <taxon>Rhodocyclales</taxon>
        <taxon>Zoogloeaceae</taxon>
        <taxon>Nitrogeniibacter</taxon>
    </lineage>
</organism>
<comment type="pathway">
    <text evidence="11">Cofactor biosynthesis; pyridoxine 5'-phosphate biosynthesis; pyridoxine 5'-phosphate from D-erythrose 4-phosphate: step 3/5.</text>
</comment>
<dbReference type="PANTHER" id="PTHR43247">
    <property type="entry name" value="PHOSPHOSERINE AMINOTRANSFERASE"/>
    <property type="match status" value="1"/>
</dbReference>
<comment type="subcellular location">
    <subcellularLocation>
        <location evidence="11">Cytoplasm</location>
    </subcellularLocation>
</comment>
<keyword evidence="4 11" id="KW-0028">Amino-acid biosynthesis</keyword>
<feature type="binding site" evidence="11">
    <location>
        <position position="88"/>
    </location>
    <ligand>
        <name>pyridoxal 5'-phosphate</name>
        <dbReference type="ChEBI" id="CHEBI:597326"/>
    </ligand>
</feature>
<protein>
    <recommendedName>
        <fullName evidence="11">Phosphoserine aminotransferase</fullName>
        <ecNumber evidence="11">2.6.1.52</ecNumber>
    </recommendedName>
    <alternativeName>
        <fullName evidence="11">Phosphohydroxythreonine aminotransferase</fullName>
        <shortName evidence="11">PSAT</shortName>
    </alternativeName>
</protein>
<dbReference type="Pfam" id="PF00266">
    <property type="entry name" value="Aminotran_5"/>
    <property type="match status" value="1"/>
</dbReference>
<feature type="binding site" evidence="11">
    <location>
        <begin position="62"/>
        <end position="63"/>
    </location>
    <ligand>
        <name>pyridoxal 5'-phosphate</name>
        <dbReference type="ChEBI" id="CHEBI:597326"/>
    </ligand>
</feature>
<feature type="domain" description="Aminotransferase class V" evidence="12">
    <location>
        <begin position="42"/>
        <end position="322"/>
    </location>
</feature>
<accession>A0A6C1B3X3</accession>
<comment type="function">
    <text evidence="11">Catalyzes the reversible conversion of 3-phosphohydroxypyruvate to phosphoserine and of 3-hydroxy-2-oxo-4-phosphonooxybutanoate to phosphohydroxythreonine.</text>
</comment>
<dbReference type="KEGG" id="azq:G3580_07750"/>
<dbReference type="InterPro" id="IPR015421">
    <property type="entry name" value="PyrdxlP-dep_Trfase_major"/>
</dbReference>
<evidence type="ECO:0000313" key="13">
    <source>
        <dbReference type="EMBL" id="QID17545.1"/>
    </source>
</evidence>
<evidence type="ECO:0000256" key="9">
    <source>
        <dbReference type="ARBA" id="ARBA00047630"/>
    </source>
</evidence>
<dbReference type="PANTHER" id="PTHR43247:SF1">
    <property type="entry name" value="PHOSPHOSERINE AMINOTRANSFERASE"/>
    <property type="match status" value="1"/>
</dbReference>
<evidence type="ECO:0000256" key="6">
    <source>
        <dbReference type="ARBA" id="ARBA00022898"/>
    </source>
</evidence>
<sequence length="334" mass="35803">MPVEVRQAVAHDCLGGADARSLLSLPFTAPQYRALQADVDASLRRLLDIPPRFRLLFLPGGATAQFAAVPLNLLPPAGRAAYVVTGHWSRRAAEEAASHGRIERIGPEAMARAEGAAYVHITTNETADGCQYRAWPEVDAPLVADMTSDLLTRPIDFSRLALGYAATQKTIGVPGLTVVIVREDLLGRARAYTPRVLDYTRQAEADSRLNTPPVFPMGVARHMLDWIEATGGVAAVAERIERHGAAVYGALEASPGRYRVPVTPAWRSRVNPCFQLAEPAHTEHFLAAAADAGLHELRGHPRSGGVRVSLYPGLETAAVDALVGFIRAFAAAGT</sequence>
<dbReference type="Gene3D" id="3.90.1150.10">
    <property type="entry name" value="Aspartate Aminotransferase, domain 1"/>
    <property type="match status" value="1"/>
</dbReference>
<evidence type="ECO:0000313" key="14">
    <source>
        <dbReference type="Proteomes" id="UP000501991"/>
    </source>
</evidence>
<keyword evidence="7 11" id="KW-0664">Pyridoxine biosynthesis</keyword>
<dbReference type="InterPro" id="IPR015422">
    <property type="entry name" value="PyrdxlP-dep_Trfase_small"/>
</dbReference>
<dbReference type="InterPro" id="IPR022278">
    <property type="entry name" value="Pser_aminoTfrase"/>
</dbReference>
<dbReference type="AlphaFoldDB" id="A0A6C1B3X3"/>
<evidence type="ECO:0000256" key="2">
    <source>
        <dbReference type="ARBA" id="ARBA00006904"/>
    </source>
</evidence>
<name>A0A6C1B3X3_9RHOO</name>
<evidence type="ECO:0000256" key="10">
    <source>
        <dbReference type="ARBA" id="ARBA00049007"/>
    </source>
</evidence>
<keyword evidence="3 11" id="KW-0032">Aminotransferase</keyword>
<dbReference type="Proteomes" id="UP000501991">
    <property type="component" value="Chromosome"/>
</dbReference>
<keyword evidence="5 11" id="KW-0808">Transferase</keyword>
<dbReference type="Gene3D" id="3.40.640.10">
    <property type="entry name" value="Type I PLP-dependent aspartate aminotransferase-like (Major domain)"/>
    <property type="match status" value="1"/>
</dbReference>
<evidence type="ECO:0000256" key="11">
    <source>
        <dbReference type="HAMAP-Rule" id="MF_00160"/>
    </source>
</evidence>
<keyword evidence="6 11" id="KW-0663">Pyridoxal phosphate</keyword>
<dbReference type="EC" id="2.6.1.52" evidence="11"/>
<proteinExistence type="inferred from homology"/>
<dbReference type="PIRSF" id="PIRSF000525">
    <property type="entry name" value="SerC"/>
    <property type="match status" value="1"/>
</dbReference>
<evidence type="ECO:0000256" key="3">
    <source>
        <dbReference type="ARBA" id="ARBA00022576"/>
    </source>
</evidence>
<dbReference type="HAMAP" id="MF_00160">
    <property type="entry name" value="SerC_aminotrans_5"/>
    <property type="match status" value="1"/>
</dbReference>
<dbReference type="EMBL" id="CP048836">
    <property type="protein sequence ID" value="QID17545.1"/>
    <property type="molecule type" value="Genomic_DNA"/>
</dbReference>
<reference evidence="13 14" key="1">
    <citation type="submission" date="2020-02" db="EMBL/GenBank/DDBJ databases">
        <title>Nitrogenibacter mangrovi gen. nov., sp. nov. isolated from mangrove sediment, a denitrifying betaproteobacterium.</title>
        <authorList>
            <person name="Liao H."/>
            <person name="Tian Y."/>
        </authorList>
    </citation>
    <scope>NUCLEOTIDE SEQUENCE [LARGE SCALE GENOMIC DNA]</scope>
    <source>
        <strain evidence="13 14">M9-3-2</strain>
    </source>
</reference>
<dbReference type="SUPFAM" id="SSF53383">
    <property type="entry name" value="PLP-dependent transferases"/>
    <property type="match status" value="1"/>
</dbReference>
<feature type="binding site" evidence="11">
    <location>
        <position position="126"/>
    </location>
    <ligand>
        <name>pyridoxal 5'-phosphate</name>
        <dbReference type="ChEBI" id="CHEBI:597326"/>
    </ligand>
</feature>
<feature type="binding site" evidence="11">
    <location>
        <begin position="210"/>
        <end position="211"/>
    </location>
    <ligand>
        <name>pyridoxal 5'-phosphate</name>
        <dbReference type="ChEBI" id="CHEBI:597326"/>
    </ligand>
</feature>
<keyword evidence="8 11" id="KW-0718">Serine biosynthesis</keyword>
<dbReference type="GO" id="GO:0030170">
    <property type="term" value="F:pyridoxal phosphate binding"/>
    <property type="evidence" value="ECO:0007669"/>
    <property type="project" value="UniProtKB-UniRule"/>
</dbReference>
<keyword evidence="11" id="KW-0963">Cytoplasm</keyword>
<dbReference type="GO" id="GO:0006564">
    <property type="term" value="P:L-serine biosynthetic process"/>
    <property type="evidence" value="ECO:0007669"/>
    <property type="project" value="UniProtKB-UniRule"/>
</dbReference>
<evidence type="ECO:0000256" key="7">
    <source>
        <dbReference type="ARBA" id="ARBA00023096"/>
    </source>
</evidence>
<evidence type="ECO:0000256" key="4">
    <source>
        <dbReference type="ARBA" id="ARBA00022605"/>
    </source>
</evidence>